<dbReference type="EMBL" id="JPWH01000024">
    <property type="protein sequence ID" value="RCK43645.1"/>
    <property type="molecule type" value="Genomic_DNA"/>
</dbReference>
<dbReference type="Gene3D" id="3.40.50.2020">
    <property type="match status" value="1"/>
</dbReference>
<dbReference type="InterPro" id="IPR029057">
    <property type="entry name" value="PRTase-like"/>
</dbReference>
<evidence type="ECO:0008006" key="3">
    <source>
        <dbReference type="Google" id="ProtNLM"/>
    </source>
</evidence>
<accession>A0A367WQA0</accession>
<evidence type="ECO:0000313" key="1">
    <source>
        <dbReference type="EMBL" id="RCK43645.1"/>
    </source>
</evidence>
<protein>
    <recommendedName>
        <fullName evidence="3">Phosphoribosyltransferase domain-containing protein</fullName>
    </recommendedName>
</protein>
<proteinExistence type="predicted"/>
<name>A0A367WQA0_9PROT</name>
<dbReference type="InterPro" id="IPR000836">
    <property type="entry name" value="PRTase_dom"/>
</dbReference>
<sequence>MPCTNQALPNGEGIDLVFLRDWKNLGDLLYLQSIRSGRIDENSSIAVSYRAMLSVNAQRLADFVVHTGVEFDVVAMAPSSRDDAVPYHECIMNRLCATDISERFSKSKSTQSGSSGSSQQDVVDAITYMAEGDEGVFRNLLIVDDSFASGKTIAAMLYHLRKAGLNNCSITVAVPALLRQ</sequence>
<dbReference type="Proteomes" id="UP000252517">
    <property type="component" value="Unassembled WGS sequence"/>
</dbReference>
<dbReference type="AlphaFoldDB" id="A0A367WQA0"/>
<evidence type="ECO:0000313" key="2">
    <source>
        <dbReference type="Proteomes" id="UP000252517"/>
    </source>
</evidence>
<organism evidence="1 2">
    <name type="scientific">Thalassospira profundimaris</name>
    <dbReference type="NCBI Taxonomy" id="502049"/>
    <lineage>
        <taxon>Bacteria</taxon>
        <taxon>Pseudomonadati</taxon>
        <taxon>Pseudomonadota</taxon>
        <taxon>Alphaproteobacteria</taxon>
        <taxon>Rhodospirillales</taxon>
        <taxon>Thalassospiraceae</taxon>
        <taxon>Thalassospira</taxon>
    </lineage>
</organism>
<dbReference type="SUPFAM" id="SSF53271">
    <property type="entry name" value="PRTase-like"/>
    <property type="match status" value="1"/>
</dbReference>
<dbReference type="CDD" id="cd06223">
    <property type="entry name" value="PRTases_typeI"/>
    <property type="match status" value="1"/>
</dbReference>
<comment type="caution">
    <text evidence="1">The sequence shown here is derived from an EMBL/GenBank/DDBJ whole genome shotgun (WGS) entry which is preliminary data.</text>
</comment>
<gene>
    <name evidence="1" type="ORF">TH25_21070</name>
</gene>
<reference evidence="1 2" key="1">
    <citation type="submission" date="2014-07" db="EMBL/GenBank/DDBJ databases">
        <title>Draft genome sequence of Thalassospira profundimaris S25-3-2.</title>
        <authorList>
            <person name="Lai Q."/>
            <person name="Shao Z."/>
        </authorList>
    </citation>
    <scope>NUCLEOTIDE SEQUENCE [LARGE SCALE GENOMIC DNA]</scope>
    <source>
        <strain evidence="1 2">S25-3-2</strain>
    </source>
</reference>